<evidence type="ECO:0000256" key="3">
    <source>
        <dbReference type="ARBA" id="ARBA00022692"/>
    </source>
</evidence>
<evidence type="ECO:0000256" key="6">
    <source>
        <dbReference type="SAM" id="Phobius"/>
    </source>
</evidence>
<dbReference type="EMBL" id="VUMD01000015">
    <property type="protein sequence ID" value="MSS37833.1"/>
    <property type="molecule type" value="Genomic_DNA"/>
</dbReference>
<accession>A0A7X2NN78</accession>
<dbReference type="InterPro" id="IPR001851">
    <property type="entry name" value="ABC_transp_permease"/>
</dbReference>
<feature type="transmembrane region" description="Helical" evidence="6">
    <location>
        <begin position="218"/>
        <end position="236"/>
    </location>
</feature>
<keyword evidence="4 6" id="KW-1133">Transmembrane helix</keyword>
<feature type="transmembrane region" description="Helical" evidence="6">
    <location>
        <begin position="56"/>
        <end position="81"/>
    </location>
</feature>
<evidence type="ECO:0000256" key="1">
    <source>
        <dbReference type="ARBA" id="ARBA00004651"/>
    </source>
</evidence>
<feature type="transmembrane region" description="Helical" evidence="6">
    <location>
        <begin position="272"/>
        <end position="292"/>
    </location>
</feature>
<evidence type="ECO:0000256" key="2">
    <source>
        <dbReference type="ARBA" id="ARBA00022475"/>
    </source>
</evidence>
<comment type="subcellular location">
    <subcellularLocation>
        <location evidence="1">Cell membrane</location>
        <topology evidence="1">Multi-pass membrane protein</topology>
    </subcellularLocation>
</comment>
<reference evidence="7 8" key="1">
    <citation type="submission" date="2019-08" db="EMBL/GenBank/DDBJ databases">
        <title>In-depth cultivation of the pig gut microbiome towards novel bacterial diversity and tailored functional studies.</title>
        <authorList>
            <person name="Wylensek D."/>
            <person name="Hitch T.C.A."/>
            <person name="Clavel T."/>
        </authorList>
    </citation>
    <scope>NUCLEOTIDE SEQUENCE [LARGE SCALE GENOMIC DNA]</scope>
    <source>
        <strain evidence="7 8">WCA-389-WT-23D1</strain>
    </source>
</reference>
<feature type="transmembrane region" description="Helical" evidence="6">
    <location>
        <begin position="93"/>
        <end position="113"/>
    </location>
</feature>
<dbReference type="PANTHER" id="PTHR32196:SF63">
    <property type="entry name" value="INNER MEMBRANE ABC TRANSPORTER PERMEASE PROTEIN YJFF"/>
    <property type="match status" value="1"/>
</dbReference>
<dbReference type="PANTHER" id="PTHR32196">
    <property type="entry name" value="ABC TRANSPORTER PERMEASE PROTEIN YPHD-RELATED-RELATED"/>
    <property type="match status" value="1"/>
</dbReference>
<keyword evidence="5 6" id="KW-0472">Membrane</keyword>
<dbReference type="GO" id="GO:0022857">
    <property type="term" value="F:transmembrane transporter activity"/>
    <property type="evidence" value="ECO:0007669"/>
    <property type="project" value="InterPro"/>
</dbReference>
<dbReference type="AlphaFoldDB" id="A0A7X2NN78"/>
<protein>
    <submittedName>
        <fullName evidence="7">ABC transporter permease</fullName>
    </submittedName>
</protein>
<name>A0A7X2NN78_9CLOT</name>
<sequence length="329" mass="34958">MNKIKKFYNSFYSKSTILAFLLLVIAASILFADQNFLSVPNVLNILLKAAKNGGFLAFGMTFVILCGEIDLSVGAIFALSGVVMGTTGQINPVLGIVAGLMVGVVSGALIGYMNTKMRISSWIASLAMMFAVRGMITLVAKASVEIPEGIMSFASAKFLKGFLGVKAGVSILIPIFFILVFTCMFISRHTKFGMGMYAVGGNTEAARMMGIDVDRIKIKAFICAGLIAAFSGVLLASSSGSATLSAGNVYETYAIAMCAIGGVKLSGGEGKFSGTFFGIMIYFVINTIFTYLPEVSVHWQSVIMGLLVLISVGVQSEVFQNLKKTKKND</sequence>
<feature type="transmembrane region" description="Helical" evidence="6">
    <location>
        <begin position="119"/>
        <end position="140"/>
    </location>
</feature>
<keyword evidence="2" id="KW-1003">Cell membrane</keyword>
<feature type="transmembrane region" description="Helical" evidence="6">
    <location>
        <begin position="161"/>
        <end position="187"/>
    </location>
</feature>
<evidence type="ECO:0000256" key="5">
    <source>
        <dbReference type="ARBA" id="ARBA00023136"/>
    </source>
</evidence>
<evidence type="ECO:0000256" key="4">
    <source>
        <dbReference type="ARBA" id="ARBA00022989"/>
    </source>
</evidence>
<keyword evidence="3 6" id="KW-0812">Transmembrane</keyword>
<gene>
    <name evidence="7" type="ORF">FYJ39_14990</name>
</gene>
<dbReference type="GO" id="GO:0005886">
    <property type="term" value="C:plasma membrane"/>
    <property type="evidence" value="ECO:0007669"/>
    <property type="project" value="UniProtKB-SubCell"/>
</dbReference>
<feature type="transmembrane region" description="Helical" evidence="6">
    <location>
        <begin position="298"/>
        <end position="319"/>
    </location>
</feature>
<keyword evidence="8" id="KW-1185">Reference proteome</keyword>
<evidence type="ECO:0000313" key="8">
    <source>
        <dbReference type="Proteomes" id="UP000429958"/>
    </source>
</evidence>
<proteinExistence type="predicted"/>
<dbReference type="CDD" id="cd06579">
    <property type="entry name" value="TM_PBP1_transp_AraH_like"/>
    <property type="match status" value="1"/>
</dbReference>
<dbReference type="Pfam" id="PF02653">
    <property type="entry name" value="BPD_transp_2"/>
    <property type="match status" value="1"/>
</dbReference>
<evidence type="ECO:0000313" key="7">
    <source>
        <dbReference type="EMBL" id="MSS37833.1"/>
    </source>
</evidence>
<dbReference type="Proteomes" id="UP000429958">
    <property type="component" value="Unassembled WGS sequence"/>
</dbReference>
<dbReference type="RefSeq" id="WP_154473280.1">
    <property type="nucleotide sequence ID" value="NZ_VUMD01000015.1"/>
</dbReference>
<comment type="caution">
    <text evidence="7">The sequence shown here is derived from an EMBL/GenBank/DDBJ whole genome shotgun (WGS) entry which is preliminary data.</text>
</comment>
<organism evidence="7 8">
    <name type="scientific">Clostridium porci</name>
    <dbReference type="NCBI Taxonomy" id="2605778"/>
    <lineage>
        <taxon>Bacteria</taxon>
        <taxon>Bacillati</taxon>
        <taxon>Bacillota</taxon>
        <taxon>Clostridia</taxon>
        <taxon>Eubacteriales</taxon>
        <taxon>Clostridiaceae</taxon>
        <taxon>Clostridium</taxon>
    </lineage>
</organism>